<protein>
    <submittedName>
        <fullName evidence="1">Uncharacterized protein</fullName>
    </submittedName>
</protein>
<dbReference type="EMBL" id="CWQJ01000032">
    <property type="protein sequence ID" value="CSC77639.1"/>
    <property type="molecule type" value="Genomic_DNA"/>
</dbReference>
<sequence>MLAQWVSHIVKHIKIRKQRARLEQHAHLLTSTIQFAATEGGYVVTIEPDFSLLRQQLSTD</sequence>
<name>A0A655ZRS7_VIBCL</name>
<reference evidence="1 2" key="1">
    <citation type="submission" date="2015-07" db="EMBL/GenBank/DDBJ databases">
        <authorList>
            <consortium name="Pathogen Informatics"/>
        </authorList>
    </citation>
    <scope>NUCLEOTIDE SEQUENCE [LARGE SCALE GENOMIC DNA]</scope>
    <source>
        <strain evidence="1 2">A325</strain>
    </source>
</reference>
<proteinExistence type="predicted"/>
<organism evidence="1 2">
    <name type="scientific">Vibrio cholerae</name>
    <dbReference type="NCBI Taxonomy" id="666"/>
    <lineage>
        <taxon>Bacteria</taxon>
        <taxon>Pseudomonadati</taxon>
        <taxon>Pseudomonadota</taxon>
        <taxon>Gammaproteobacteria</taxon>
        <taxon>Vibrionales</taxon>
        <taxon>Vibrionaceae</taxon>
        <taxon>Vibrio</taxon>
    </lineage>
</organism>
<accession>A0A655ZRS7</accession>
<gene>
    <name evidence="1" type="ORF">ERS013201_03529</name>
</gene>
<dbReference type="AlphaFoldDB" id="A0A655ZRS7"/>
<evidence type="ECO:0000313" key="2">
    <source>
        <dbReference type="Proteomes" id="UP000046067"/>
    </source>
</evidence>
<dbReference type="Proteomes" id="UP000046067">
    <property type="component" value="Unassembled WGS sequence"/>
</dbReference>
<evidence type="ECO:0000313" key="1">
    <source>
        <dbReference type="EMBL" id="CSC77639.1"/>
    </source>
</evidence>